<dbReference type="CDD" id="cd06145">
    <property type="entry name" value="REX1_like"/>
    <property type="match status" value="1"/>
</dbReference>
<name>A0A8C9R934_SCLFO</name>
<dbReference type="InterPro" id="IPR000504">
    <property type="entry name" value="RRM_dom"/>
</dbReference>
<keyword evidence="1" id="KW-0540">Nuclease</keyword>
<gene>
    <name evidence="7" type="primary">REXO5</name>
</gene>
<reference evidence="7 8" key="1">
    <citation type="submission" date="2019-04" db="EMBL/GenBank/DDBJ databases">
        <authorList>
            <consortium name="Wellcome Sanger Institute Data Sharing"/>
        </authorList>
    </citation>
    <scope>NUCLEOTIDE SEQUENCE [LARGE SCALE GENOMIC DNA]</scope>
</reference>
<dbReference type="Gene3D" id="3.30.70.330">
    <property type="match status" value="1"/>
</dbReference>
<evidence type="ECO:0000259" key="6">
    <source>
        <dbReference type="PROSITE" id="PS50102"/>
    </source>
</evidence>
<dbReference type="KEGG" id="sfm:108926550"/>
<evidence type="ECO:0000256" key="4">
    <source>
        <dbReference type="PROSITE-ProRule" id="PRU00176"/>
    </source>
</evidence>
<dbReference type="CDD" id="cd00590">
    <property type="entry name" value="RRM_SF"/>
    <property type="match status" value="1"/>
</dbReference>
<dbReference type="FunFam" id="3.30.420.10:FF:000175">
    <property type="entry name" value="RNA exonuclease 5"/>
    <property type="match status" value="1"/>
</dbReference>
<sequence length="768" mass="85162">MNINTNLFTPKPGRKKKSSETPAPNCTVPKSRKLDAKQDFPQLTMPFEGFREPLSQKQLTDLLLFACLGKKYDLQQPEWCHLCHQKKLSGVNVTVLEGFTQLHFYRYYVQFKNLRKRYNIRHSFSPSPGSISSEILKAELASSKSASPLQDENSCVPKKDLECQESADLSAHPIICKYGTKTQGLTSYLLSAEEMARNAYPLKGSPTCQSFLPTQTDEQVADSSPLYGLDCEMCETACGAELTRVSLVDSEGCCVLDELVKPENPILNYVTRFSGITKAMLMPVKTRLKDVQVQVIKALPRDAVLVGHSLENDLHALKLIHPHVIDTSLLYQKECGRKFKLKFLAKAVLNRQIQNGKMNGHNPTEDAVAALELAQYFISKGPKKVAKLDLDGQWMRCQAGKAIAVNGAVNGQHTDYVRFADAMKAAGLSGVHICKAAGNDKDLFTEMWNTIICSSDQEVLSSSQCELPSHFLSIVEFSSLAEHTGTLSDTCLDEHFQKMLVQLRDMCTVYAGPLPKCYREKSVRRLFQHCGPIQHIRILDGMWRAHAEIVFEMLEGAHLAVDTLNGYELDGYPIKVQKPVKESTLDLEVALKKLESDVLNSNVIYIMGIPKTTLCPDFTQFGPAEGVILPKKTSPGKRRKDAFIKYENVESLKAGPNSSVELNGNKLRSCKALTPCHLSSWTSHTKQTSAECASTATSAVRQEQGASGQLPWEAKMKKLVRKLDKKLGKLFQSLPDKTLSVVLLPGQKRAGLDVEGLCLMGIKGDSCE</sequence>
<feature type="region of interest" description="Disordered" evidence="5">
    <location>
        <begin position="1"/>
        <end position="31"/>
    </location>
</feature>
<evidence type="ECO:0000256" key="3">
    <source>
        <dbReference type="ARBA" id="ARBA00022839"/>
    </source>
</evidence>
<evidence type="ECO:0000313" key="8">
    <source>
        <dbReference type="Proteomes" id="UP000694397"/>
    </source>
</evidence>
<dbReference type="Proteomes" id="UP000694397">
    <property type="component" value="Chromosome 20"/>
</dbReference>
<protein>
    <submittedName>
        <fullName evidence="7">RNA exonuclease 5</fullName>
    </submittedName>
</protein>
<dbReference type="InterPro" id="IPR013520">
    <property type="entry name" value="Ribonucl_H"/>
</dbReference>
<dbReference type="InterPro" id="IPR036397">
    <property type="entry name" value="RNaseH_sf"/>
</dbReference>
<dbReference type="InterPro" id="IPR047021">
    <property type="entry name" value="REXO1/3/4-like"/>
</dbReference>
<dbReference type="GeneTree" id="ENSGT00940000161162"/>
<dbReference type="GO" id="GO:0003723">
    <property type="term" value="F:RNA binding"/>
    <property type="evidence" value="ECO:0007669"/>
    <property type="project" value="UniProtKB-UniRule"/>
</dbReference>
<dbReference type="SMART" id="SM00360">
    <property type="entry name" value="RRM"/>
    <property type="match status" value="2"/>
</dbReference>
<dbReference type="GO" id="GO:0005634">
    <property type="term" value="C:nucleus"/>
    <property type="evidence" value="ECO:0007669"/>
    <property type="project" value="TreeGrafter"/>
</dbReference>
<dbReference type="Ensembl" id="ENSSFOT00015011900.2">
    <property type="protein sequence ID" value="ENSSFOP00015011749.1"/>
    <property type="gene ID" value="ENSSFOG00015007581.2"/>
</dbReference>
<dbReference type="InterPro" id="IPR034922">
    <property type="entry name" value="REX1-like_exo"/>
</dbReference>
<evidence type="ECO:0000256" key="1">
    <source>
        <dbReference type="ARBA" id="ARBA00022722"/>
    </source>
</evidence>
<dbReference type="SMART" id="SM00479">
    <property type="entry name" value="EXOIII"/>
    <property type="match status" value="1"/>
</dbReference>
<dbReference type="AlphaFoldDB" id="A0A8C9R934"/>
<dbReference type="PANTHER" id="PTHR12801:SF82">
    <property type="entry name" value="RNA EXONUCLEASE 5"/>
    <property type="match status" value="1"/>
</dbReference>
<dbReference type="InterPro" id="IPR012337">
    <property type="entry name" value="RNaseH-like_sf"/>
</dbReference>
<dbReference type="SUPFAM" id="SSF54928">
    <property type="entry name" value="RNA-binding domain, RBD"/>
    <property type="match status" value="1"/>
</dbReference>
<dbReference type="GeneID" id="108926550"/>
<reference evidence="7" key="3">
    <citation type="submission" date="2025-09" db="UniProtKB">
        <authorList>
            <consortium name="Ensembl"/>
        </authorList>
    </citation>
    <scope>IDENTIFICATION</scope>
</reference>
<dbReference type="InterPro" id="IPR012677">
    <property type="entry name" value="Nucleotide-bd_a/b_plait_sf"/>
</dbReference>
<dbReference type="SUPFAM" id="SSF53098">
    <property type="entry name" value="Ribonuclease H-like"/>
    <property type="match status" value="1"/>
</dbReference>
<dbReference type="RefSeq" id="XP_018594804.1">
    <property type="nucleotide sequence ID" value="XM_018739288.2"/>
</dbReference>
<dbReference type="Pfam" id="PF00076">
    <property type="entry name" value="RRM_1"/>
    <property type="match status" value="1"/>
</dbReference>
<keyword evidence="4" id="KW-0694">RNA-binding</keyword>
<dbReference type="InterPro" id="IPR035979">
    <property type="entry name" value="RBD_domain_sf"/>
</dbReference>
<keyword evidence="2" id="KW-0378">Hydrolase</keyword>
<feature type="domain" description="RRM" evidence="6">
    <location>
        <begin position="507"/>
        <end position="581"/>
    </location>
</feature>
<keyword evidence="8" id="KW-1185">Reference proteome</keyword>
<dbReference type="CTD" id="81691"/>
<dbReference type="PROSITE" id="PS50102">
    <property type="entry name" value="RRM"/>
    <property type="match status" value="1"/>
</dbReference>
<evidence type="ECO:0000313" key="7">
    <source>
        <dbReference type="Ensembl" id="ENSSFOP00015011749.1"/>
    </source>
</evidence>
<evidence type="ECO:0000256" key="5">
    <source>
        <dbReference type="SAM" id="MobiDB-lite"/>
    </source>
</evidence>
<dbReference type="PANTHER" id="PTHR12801">
    <property type="entry name" value="RNA EXONUCLEASE REXO1 / RECO3 FAMILY MEMBER-RELATED"/>
    <property type="match status" value="1"/>
</dbReference>
<proteinExistence type="predicted"/>
<evidence type="ECO:0000256" key="2">
    <source>
        <dbReference type="ARBA" id="ARBA00022801"/>
    </source>
</evidence>
<organism evidence="7 8">
    <name type="scientific">Scleropages formosus</name>
    <name type="common">Asian bonytongue</name>
    <name type="synonym">Osteoglossum formosum</name>
    <dbReference type="NCBI Taxonomy" id="113540"/>
    <lineage>
        <taxon>Eukaryota</taxon>
        <taxon>Metazoa</taxon>
        <taxon>Chordata</taxon>
        <taxon>Craniata</taxon>
        <taxon>Vertebrata</taxon>
        <taxon>Euteleostomi</taxon>
        <taxon>Actinopterygii</taxon>
        <taxon>Neopterygii</taxon>
        <taxon>Teleostei</taxon>
        <taxon>Osteoglossocephala</taxon>
        <taxon>Osteoglossomorpha</taxon>
        <taxon>Osteoglossiformes</taxon>
        <taxon>Osteoglossidae</taxon>
        <taxon>Scleropages</taxon>
    </lineage>
</organism>
<reference evidence="7" key="2">
    <citation type="submission" date="2025-08" db="UniProtKB">
        <authorList>
            <consortium name="Ensembl"/>
        </authorList>
    </citation>
    <scope>IDENTIFICATION</scope>
</reference>
<dbReference type="Gene3D" id="3.30.420.10">
    <property type="entry name" value="Ribonuclease H-like superfamily/Ribonuclease H"/>
    <property type="match status" value="1"/>
</dbReference>
<dbReference type="OrthoDB" id="3996471at2759"/>
<keyword evidence="3" id="KW-0269">Exonuclease</keyword>
<accession>A0A8C9R934</accession>
<dbReference type="Pfam" id="PF00929">
    <property type="entry name" value="RNase_T"/>
    <property type="match status" value="1"/>
</dbReference>
<dbReference type="GO" id="GO:0004527">
    <property type="term" value="F:exonuclease activity"/>
    <property type="evidence" value="ECO:0007669"/>
    <property type="project" value="UniProtKB-KW"/>
</dbReference>